<keyword evidence="2" id="KW-0808">Transferase</keyword>
<sequence length="237" mass="26230">MDAELLGGGHDSELVTRVGDTVRRPLRPWSRSVHALLRHLESAGFEAAPRVVGVDEAKRQEVLSYVAGSDGRVAQCHDDAALVRVADLVRSLHDAAATFVPPPGSIWRRDPHAPPGPLLCHNDLGPANTIYRDGRPQAFIDWDFAAPTTAVWDLGYAVRSFVPLYSPQDCIAMGYPVDRQAERLRLFCDAYGMGRLTRDALLPAVRARLDAQDSAFTERTRETLRDRWAEWGHALGN</sequence>
<dbReference type="Gene3D" id="3.90.1200.10">
    <property type="match status" value="1"/>
</dbReference>
<dbReference type="EMBL" id="CACRYJ010000016">
    <property type="protein sequence ID" value="VZO35946.1"/>
    <property type="molecule type" value="Genomic_DNA"/>
</dbReference>
<accession>A0A7M4DGA3</accession>
<evidence type="ECO:0000313" key="3">
    <source>
        <dbReference type="Proteomes" id="UP000419743"/>
    </source>
</evidence>
<organism evidence="2 3">
    <name type="scientific">Occultella aeris</name>
    <dbReference type="NCBI Taxonomy" id="2761496"/>
    <lineage>
        <taxon>Bacteria</taxon>
        <taxon>Bacillati</taxon>
        <taxon>Actinomycetota</taxon>
        <taxon>Actinomycetes</taxon>
        <taxon>Micrococcales</taxon>
        <taxon>Ruaniaceae</taxon>
        <taxon>Occultella</taxon>
    </lineage>
</organism>
<reference evidence="2 3" key="1">
    <citation type="submission" date="2019-11" db="EMBL/GenBank/DDBJ databases">
        <authorList>
            <person name="Criscuolo A."/>
        </authorList>
    </citation>
    <scope>NUCLEOTIDE SEQUENCE [LARGE SCALE GENOMIC DNA]</scope>
    <source>
        <strain evidence="2">CIP111667</strain>
    </source>
</reference>
<protein>
    <submittedName>
        <fullName evidence="2">Phosphotransferase enzyme family protein</fullName>
    </submittedName>
</protein>
<dbReference type="GO" id="GO:0016740">
    <property type="term" value="F:transferase activity"/>
    <property type="evidence" value="ECO:0007669"/>
    <property type="project" value="UniProtKB-KW"/>
</dbReference>
<dbReference type="SUPFAM" id="SSF56112">
    <property type="entry name" value="Protein kinase-like (PK-like)"/>
    <property type="match status" value="1"/>
</dbReference>
<gene>
    <name evidence="2" type="ORF">HALOF300_01149</name>
</gene>
<dbReference type="InterPro" id="IPR002575">
    <property type="entry name" value="Aminoglycoside_PTrfase"/>
</dbReference>
<dbReference type="RefSeq" id="WP_156739959.1">
    <property type="nucleotide sequence ID" value="NZ_CACRYJ010000016.1"/>
</dbReference>
<dbReference type="Proteomes" id="UP000419743">
    <property type="component" value="Unassembled WGS sequence"/>
</dbReference>
<evidence type="ECO:0000259" key="1">
    <source>
        <dbReference type="Pfam" id="PF01636"/>
    </source>
</evidence>
<name>A0A7M4DGA3_9MICO</name>
<comment type="caution">
    <text evidence="2">The sequence shown here is derived from an EMBL/GenBank/DDBJ whole genome shotgun (WGS) entry which is preliminary data.</text>
</comment>
<dbReference type="Pfam" id="PF01636">
    <property type="entry name" value="APH"/>
    <property type="match status" value="1"/>
</dbReference>
<dbReference type="AlphaFoldDB" id="A0A7M4DGA3"/>
<proteinExistence type="predicted"/>
<dbReference type="InterPro" id="IPR011009">
    <property type="entry name" value="Kinase-like_dom_sf"/>
</dbReference>
<keyword evidence="3" id="KW-1185">Reference proteome</keyword>
<feature type="domain" description="Aminoglycoside phosphotransferase" evidence="1">
    <location>
        <begin position="110"/>
        <end position="162"/>
    </location>
</feature>
<evidence type="ECO:0000313" key="2">
    <source>
        <dbReference type="EMBL" id="VZO35946.1"/>
    </source>
</evidence>